<dbReference type="KEGG" id="mcaa:R3L15_05105"/>
<dbReference type="EMBL" id="CP136925">
    <property type="protein sequence ID" value="WXA14256.1"/>
    <property type="molecule type" value="Genomic_DNA"/>
</dbReference>
<name>A0AAU6P0F2_9FLAO</name>
<dbReference type="GO" id="GO:0008237">
    <property type="term" value="F:metallopeptidase activity"/>
    <property type="evidence" value="ECO:0007669"/>
    <property type="project" value="UniProtKB-KW"/>
</dbReference>
<keyword evidence="1" id="KW-0378">Hydrolase</keyword>
<keyword evidence="1" id="KW-0482">Metalloprotease</keyword>
<evidence type="ECO:0000313" key="1">
    <source>
        <dbReference type="EMBL" id="WXA03322.1"/>
    </source>
</evidence>
<dbReference type="Gene3D" id="1.10.390.10">
    <property type="entry name" value="Neutral Protease Domain 2"/>
    <property type="match status" value="1"/>
</dbReference>
<dbReference type="AlphaFoldDB" id="A0AAU6P0F2"/>
<sequence length="969" mass="114437">MLLKFLLYSIKIAITFSGLFRLRFLSSLPCLLLILSFFLSSTPLLCQNKIDIKADFNVTNNSIKISQNITYYNTSNKVLDTIYLNDWSHSYATKTTPLANRFAEEYKTEFHFAKNEDRGYSVVTSITQHGEAVFFDRLKNHIDVIKVALQTPLQPNQRYTIKINYIVQVPNDKFTRYGFTPEKDFNLRYWYITPAVFNGKWQYYSNKDLDDLFAPEANITLQATYPKSYTLTSELDELTTSENDSTITTILTGEKRINSRLFLQKHSNFNAIGTENFSLVSNIDDEELHIVDKVLVIDNVSKFLKENLIAYPHKKLLLTHIDYKKNPIYGLNLLPSFIRPFPDKFQYELKILKTALHNYLENTLIINPREDQWIIDGLQTYFLMKYVDEYYPNMKIFGTLSKIWGIRSFHAAQLDFNDQYNFLYMHIARENLDQPLLMEKDSLLKFNENIANKYKAGIGLRYLDDFVNANTVENTIKQYLSEYALKQTDSKDFENLLKNNTSKDIDWFFTDYLSTNKQIDFKITQLQSTKDSIKVTIKNKRNNNMPVSLFGINNDTVISKYWVEHIHGEKTVTIPNNNIEKLVLNYDKSIPEFNLRDNWKSTKGFLLNNRPLQFRLFTDIEDPYYNQVFFMPQFDYNLYDGVSPGIKLANKTVLEKPFHYDIRPTYGLRSKQLRGKAKFSYKHNLKNNNLYYVRYGLTGEYSNYAPELSYSEFTPYLQFRFRDHKNLRDNKKKYLTLRYVSINREEDPSGIYNIEEEPSYSVFNMNYGQSDPNLKNYNSWNADLQLAKKFGKLSFTYEYRKLTEKNRQYNLRLFTGMFLYNNSYQTSNYFSFALDRPTDYLFDYNYYGRSEESGLFSQQLIIAEGGFKSKLNTPYANQWISTINGSTTIWRYIHAYGDAGFVKNHYNNAKFVYDSGIRFSLVDDYFELYFPIYSNLGWEIAQPNYDQKIRFIIALDLQTLFGLFSRRWY</sequence>
<proteinExistence type="predicted"/>
<dbReference type="SUPFAM" id="SSF55486">
    <property type="entry name" value="Metalloproteases ('zincins'), catalytic domain"/>
    <property type="match status" value="1"/>
</dbReference>
<accession>A0AAU6P0F2</accession>
<gene>
    <name evidence="2" type="ORF">R3L15_05105</name>
    <name evidence="1" type="ORF">R3L16_02295</name>
</gene>
<evidence type="ECO:0000313" key="2">
    <source>
        <dbReference type="EMBL" id="WXA14256.1"/>
    </source>
</evidence>
<protein>
    <submittedName>
        <fullName evidence="1">Metalloprotease</fullName>
    </submittedName>
</protein>
<reference evidence="1 3" key="1">
    <citation type="submission" date="2023-10" db="EMBL/GenBank/DDBJ databases">
        <title>Culture-based analysis of two novel bacteria associated with mangrove crab gills.</title>
        <authorList>
            <person name="Yang X."/>
            <person name="Garuglieri E."/>
            <person name="Van Goethem M.W."/>
            <person name="Fusi M."/>
            <person name="Marasco R."/>
            <person name="Daffonchio D.G."/>
        </authorList>
    </citation>
    <scope>NUCLEOTIDE SEQUENCE [LARGE SCALE GENOMIC DNA]</scope>
    <source>
        <strain evidence="2">UG2-1</strain>
        <strain evidence="1">UG2-2</strain>
        <strain evidence="3">UG2_2</strain>
    </source>
</reference>
<keyword evidence="3" id="KW-1185">Reference proteome</keyword>
<dbReference type="RefSeq" id="WP_338733636.1">
    <property type="nucleotide sequence ID" value="NZ_CP136924.1"/>
</dbReference>
<dbReference type="Proteomes" id="UP001368318">
    <property type="component" value="Chromosome"/>
</dbReference>
<dbReference type="InterPro" id="IPR027268">
    <property type="entry name" value="Peptidase_M4/M1_CTD_sf"/>
</dbReference>
<keyword evidence="1" id="KW-0645">Protease</keyword>
<organism evidence="1 3">
    <name type="scientific">Mangrovimonas cancribranchiae</name>
    <dbReference type="NCBI Taxonomy" id="3080055"/>
    <lineage>
        <taxon>Bacteria</taxon>
        <taxon>Pseudomonadati</taxon>
        <taxon>Bacteroidota</taxon>
        <taxon>Flavobacteriia</taxon>
        <taxon>Flavobacteriales</taxon>
        <taxon>Flavobacteriaceae</taxon>
        <taxon>Mangrovimonas</taxon>
    </lineage>
</organism>
<evidence type="ECO:0000313" key="3">
    <source>
        <dbReference type="Proteomes" id="UP001368318"/>
    </source>
</evidence>
<dbReference type="EMBL" id="CP136924">
    <property type="protein sequence ID" value="WXA03322.1"/>
    <property type="molecule type" value="Genomic_DNA"/>
</dbReference>